<dbReference type="AlphaFoldDB" id="B8EMU7"/>
<dbReference type="KEGG" id="msl:Msil_3895"/>
<dbReference type="HOGENOM" id="CLU_983208_0_0_5"/>
<dbReference type="RefSeq" id="WP_012592844.1">
    <property type="nucleotide sequence ID" value="NC_011666.1"/>
</dbReference>
<dbReference type="eggNOG" id="COG1136">
    <property type="taxonomic scope" value="Bacteria"/>
</dbReference>
<dbReference type="Proteomes" id="UP000002257">
    <property type="component" value="Chromosome"/>
</dbReference>
<dbReference type="OrthoDB" id="7374955at2"/>
<accession>B8EMU7</accession>
<sequence length="285" mass="32292">MKSAERQPVLETLSNTEKDALILRLWDDLREERARSQRLAQGQDQAVADVAGASDLLAQQQGPDRRQPPSSSVNVNVRLGRGLGLLRPKVVIGAIALVALAFGIDAAISWRQRDWLEQKRLAGLALEHAAYSGVFVELVKVAYEPDQKSYRLTMAMQNLDPLHPIYVMRSPLRVFEQSGLTWREVPARAPNGVSPVVVKLADRQIYETIFEPNLKEWTELLPGYMHIRFESSSLISQRSEPEDDIVDRTDRYFVYLKPHGADDEAIRKRMKYSGEPPVYIPMPPH</sequence>
<dbReference type="STRING" id="395965.Msil_3895"/>
<gene>
    <name evidence="1" type="ordered locus">Msil_3895</name>
</gene>
<protein>
    <submittedName>
        <fullName evidence="1">Uncharacterized protein</fullName>
    </submittedName>
</protein>
<dbReference type="EMBL" id="CP001280">
    <property type="protein sequence ID" value="ACK52776.1"/>
    <property type="molecule type" value="Genomic_DNA"/>
</dbReference>
<reference evidence="1 2" key="1">
    <citation type="journal article" date="2010" name="J. Bacteriol.">
        <title>Complete genome sequence of the aerobic facultative methanotroph Methylocella silvestris BL2.</title>
        <authorList>
            <person name="Chen Y."/>
            <person name="Crombie A."/>
            <person name="Rahman M.T."/>
            <person name="Dedysh S.N."/>
            <person name="Liesack W."/>
            <person name="Stott M.B."/>
            <person name="Alam M."/>
            <person name="Theisen A.R."/>
            <person name="Murrell J.C."/>
            <person name="Dunfield P.F."/>
        </authorList>
    </citation>
    <scope>NUCLEOTIDE SEQUENCE [LARGE SCALE GENOMIC DNA]</scope>
    <source>
        <strain evidence="2">DSM 15510 / CIP 108128 / LMG 27833 / NCIMB 13906 / BL2</strain>
    </source>
</reference>
<evidence type="ECO:0000313" key="1">
    <source>
        <dbReference type="EMBL" id="ACK52776.1"/>
    </source>
</evidence>
<proteinExistence type="predicted"/>
<organism evidence="1 2">
    <name type="scientific">Methylocella silvestris (strain DSM 15510 / CIP 108128 / LMG 27833 / NCIMB 13906 / BL2)</name>
    <dbReference type="NCBI Taxonomy" id="395965"/>
    <lineage>
        <taxon>Bacteria</taxon>
        <taxon>Pseudomonadati</taxon>
        <taxon>Pseudomonadota</taxon>
        <taxon>Alphaproteobacteria</taxon>
        <taxon>Hyphomicrobiales</taxon>
        <taxon>Beijerinckiaceae</taxon>
        <taxon>Methylocella</taxon>
    </lineage>
</organism>
<keyword evidence="2" id="KW-1185">Reference proteome</keyword>
<name>B8EMU7_METSB</name>
<evidence type="ECO:0000313" key="2">
    <source>
        <dbReference type="Proteomes" id="UP000002257"/>
    </source>
</evidence>